<evidence type="ECO:0000259" key="6">
    <source>
        <dbReference type="Pfam" id="PF00583"/>
    </source>
</evidence>
<dbReference type="GO" id="GO:0005975">
    <property type="term" value="P:carbohydrate metabolic process"/>
    <property type="evidence" value="ECO:0007669"/>
    <property type="project" value="InterPro"/>
</dbReference>
<feature type="region of interest" description="Disordered" evidence="5">
    <location>
        <begin position="452"/>
        <end position="476"/>
    </location>
</feature>
<feature type="domain" description="Glycoside hydrolase family 3 N-terminal" evidence="7">
    <location>
        <begin position="28"/>
        <end position="365"/>
    </location>
</feature>
<dbReference type="OMA" id="NVSHACL"/>
<dbReference type="PANTHER" id="PTHR30480">
    <property type="entry name" value="BETA-HEXOSAMINIDASE-RELATED"/>
    <property type="match status" value="1"/>
</dbReference>
<feature type="domain" description="N-acetyltransferase" evidence="6">
    <location>
        <begin position="711"/>
        <end position="768"/>
    </location>
</feature>
<keyword evidence="4" id="KW-0326">Glycosidase</keyword>
<dbReference type="PANTHER" id="PTHR30480:SF8">
    <property type="entry name" value="PUTATIVE (AFU_ORTHOLOGUE AFUA_8G04060)-RELATED"/>
    <property type="match status" value="1"/>
</dbReference>
<proteinExistence type="inferred from homology"/>
<dbReference type="InterPro" id="IPR016181">
    <property type="entry name" value="Acyl_CoA_acyltransferase"/>
</dbReference>
<dbReference type="InterPro" id="IPR036962">
    <property type="entry name" value="Glyco_hydro_3_N_sf"/>
</dbReference>
<evidence type="ECO:0000256" key="5">
    <source>
        <dbReference type="SAM" id="MobiDB-lite"/>
    </source>
</evidence>
<dbReference type="InterPro" id="IPR001764">
    <property type="entry name" value="Glyco_hydro_3_N"/>
</dbReference>
<dbReference type="InterPro" id="IPR000182">
    <property type="entry name" value="GNAT_dom"/>
</dbReference>
<reference evidence="8 9" key="1">
    <citation type="journal article" date="2013" name="PLoS Genet.">
        <title>Genomic mechanisms accounting for the adaptation to parasitism in nematode-trapping fungi.</title>
        <authorList>
            <person name="Meerupati T."/>
            <person name="Andersson K.M."/>
            <person name="Friman E."/>
            <person name="Kumar D."/>
            <person name="Tunlid A."/>
            <person name="Ahren D."/>
        </authorList>
    </citation>
    <scope>NUCLEOTIDE SEQUENCE [LARGE SCALE GENOMIC DNA]</scope>
    <source>
        <strain evidence="8 9">CBS 200.50</strain>
    </source>
</reference>
<evidence type="ECO:0000256" key="3">
    <source>
        <dbReference type="ARBA" id="ARBA00023180"/>
    </source>
</evidence>
<dbReference type="GO" id="GO:0016747">
    <property type="term" value="F:acyltransferase activity, transferring groups other than amino-acyl groups"/>
    <property type="evidence" value="ECO:0007669"/>
    <property type="project" value="InterPro"/>
</dbReference>
<dbReference type="InterPro" id="IPR050226">
    <property type="entry name" value="NagZ_Beta-hexosaminidase"/>
</dbReference>
<dbReference type="Pfam" id="PF00933">
    <property type="entry name" value="Glyco_hydro_3"/>
    <property type="match status" value="1"/>
</dbReference>
<dbReference type="HOGENOM" id="CLU_008392_3_0_1"/>
<sequence>MDDNDQLAWDIGAVFMMGFSGTSVTPQVKQLIEQHHLGTVMLSGKNFIFTRSGPRVVETRRGRENVIKIANSNLISIWNIAAEQATKLILELQTIAHNAGHPHPLLIAIDQENGGLNNLCDTLHIRQFPGAMGMAATGSPELCREVAKATALEVSSVGVNWVLGPVLDVLNPNARTQPLGVRTMGHEPEEVSEMGVAFMRGLQDGGVATCGKHFPSYGNIEFQGSPLDVPMLSDTIEQLKLHGLIPFRKAVAADIDAIMVGGCSMPSLGTKVMHACLSETIINKLLREEMGFKGVVVSECLEMEALHENIGVGQATVMALDAGCDQIIVCRSFTLQQEAIQGLQIAVESTIISREMVAAAAARVAVMKQRRTSWQQALNPPGVDYLTLMEPSHKELSVKAYEASITIVRDDTRLIPLTNSLGPEDEVLLLTPLVKPLPASLLAQAEALAAATKLESHRSDHSPTPTSSTPRPDTKSLLSSFLSDKDRVLMTGESVFRELGRSLARNTGTRILHTSYTANGIRPVHENLIERASSIIIVTADANQNRYQYGFTKHISAIGKIPTDGFPKGKSVVVIAVSSPYDFWLDKSIGSYVCTYDFTETAIDAMVKVLFGKKPANGLLPGNIFKSRRQQQQPKQQWLVEHWKKTRDLSSLQELLGVVLRAGLEQQPPQLGVELATLPASAYLLDDIVLNDGSTILEQQNFVVRNSSTRALYGFCSTYYNPRNGLGSIGVIVVDPSRRNMSIGNSLHASALRFLRQKKGIKRISVGTRFPAIYLGMPVPPNPNTTMLNLTESMNHNKMFKSWFRNLGWPDIHHPRVYRLILNNLAGWAPPATISKHLSETGISFDLISEHSAPNAPLAYGQVMEFVSATDNGRYTDAYKIAGDDLQLAQARILVARNMQKQILGSVVLIWGTNDLGKLEKFAPLIRSGNNNQKGPNICGIIYPVIAASTMRRLVLEGLVAISTKHFQMPHPGMAGFDKVVLDSIDNADDVQAIMNGGGGWQIWHSFEEMDCTLSELKAS</sequence>
<reference evidence="9" key="2">
    <citation type="submission" date="2013-04" db="EMBL/GenBank/DDBJ databases">
        <title>Genomic mechanisms accounting for the adaptation to parasitism in nematode-trapping fungi.</title>
        <authorList>
            <person name="Ahren D.G."/>
        </authorList>
    </citation>
    <scope>NUCLEOTIDE SEQUENCE [LARGE SCALE GENOMIC DNA]</scope>
    <source>
        <strain evidence="9">CBS 200.50</strain>
    </source>
</reference>
<evidence type="ECO:0000256" key="4">
    <source>
        <dbReference type="ARBA" id="ARBA00023295"/>
    </source>
</evidence>
<dbReference type="OrthoDB" id="4215304at2759"/>
<keyword evidence="3" id="KW-0325">Glycoprotein</keyword>
<dbReference type="SUPFAM" id="SSF55729">
    <property type="entry name" value="Acyl-CoA N-acyltransferases (Nat)"/>
    <property type="match status" value="1"/>
</dbReference>
<keyword evidence="9" id="KW-1185">Reference proteome</keyword>
<keyword evidence="2" id="KW-0378">Hydrolase</keyword>
<dbReference type="InterPro" id="IPR017853">
    <property type="entry name" value="GH"/>
</dbReference>
<dbReference type="Pfam" id="PF00583">
    <property type="entry name" value="Acetyltransf_1"/>
    <property type="match status" value="1"/>
</dbReference>
<dbReference type="PRINTS" id="PR00133">
    <property type="entry name" value="GLHYDRLASE3"/>
</dbReference>
<evidence type="ECO:0000313" key="9">
    <source>
        <dbReference type="Proteomes" id="UP000015100"/>
    </source>
</evidence>
<dbReference type="Gene3D" id="3.20.20.300">
    <property type="entry name" value="Glycoside hydrolase, family 3, N-terminal domain"/>
    <property type="match status" value="1"/>
</dbReference>
<dbReference type="GO" id="GO:0009254">
    <property type="term" value="P:peptidoglycan turnover"/>
    <property type="evidence" value="ECO:0007669"/>
    <property type="project" value="TreeGrafter"/>
</dbReference>
<dbReference type="eggNOG" id="ENOG502QTNX">
    <property type="taxonomic scope" value="Eukaryota"/>
</dbReference>
<evidence type="ECO:0000259" key="7">
    <source>
        <dbReference type="Pfam" id="PF00933"/>
    </source>
</evidence>
<dbReference type="SUPFAM" id="SSF51445">
    <property type="entry name" value="(Trans)glycosidases"/>
    <property type="match status" value="1"/>
</dbReference>
<dbReference type="EMBL" id="AQGS01000814">
    <property type="protein sequence ID" value="EPS36903.1"/>
    <property type="molecule type" value="Genomic_DNA"/>
</dbReference>
<dbReference type="STRING" id="1284197.S8BCI5"/>
<dbReference type="Gene3D" id="3.40.50.1700">
    <property type="entry name" value="Glycoside hydrolase family 3 C-terminal domain"/>
    <property type="match status" value="1"/>
</dbReference>
<feature type="compositionally biased region" description="Low complexity" evidence="5">
    <location>
        <begin position="462"/>
        <end position="476"/>
    </location>
</feature>
<organism evidence="8 9">
    <name type="scientific">Dactylellina haptotyla (strain CBS 200.50)</name>
    <name type="common">Nematode-trapping fungus</name>
    <name type="synonym">Monacrosporium haptotylum</name>
    <dbReference type="NCBI Taxonomy" id="1284197"/>
    <lineage>
        <taxon>Eukaryota</taxon>
        <taxon>Fungi</taxon>
        <taxon>Dikarya</taxon>
        <taxon>Ascomycota</taxon>
        <taxon>Pezizomycotina</taxon>
        <taxon>Orbiliomycetes</taxon>
        <taxon>Orbiliales</taxon>
        <taxon>Orbiliaceae</taxon>
        <taxon>Dactylellina</taxon>
    </lineage>
</organism>
<protein>
    <recommendedName>
        <fullName evidence="10">Glycoside hydrolase family 3 N-terminal domain-containing protein</fullName>
    </recommendedName>
</protein>
<dbReference type="Gene3D" id="3.40.630.30">
    <property type="match status" value="1"/>
</dbReference>
<dbReference type="AlphaFoldDB" id="S8BCI5"/>
<gene>
    <name evidence="8" type="ORF">H072_9559</name>
</gene>
<comment type="caution">
    <text evidence="8">The sequence shown here is derived from an EMBL/GenBank/DDBJ whole genome shotgun (WGS) entry which is preliminary data.</text>
</comment>
<comment type="similarity">
    <text evidence="1">Belongs to the glycosyl hydrolase 3 family.</text>
</comment>
<name>S8BCI5_DACHA</name>
<evidence type="ECO:0000256" key="2">
    <source>
        <dbReference type="ARBA" id="ARBA00022801"/>
    </source>
</evidence>
<evidence type="ECO:0008006" key="10">
    <source>
        <dbReference type="Google" id="ProtNLM"/>
    </source>
</evidence>
<dbReference type="Proteomes" id="UP000015100">
    <property type="component" value="Unassembled WGS sequence"/>
</dbReference>
<evidence type="ECO:0000256" key="1">
    <source>
        <dbReference type="ARBA" id="ARBA00005336"/>
    </source>
</evidence>
<evidence type="ECO:0000313" key="8">
    <source>
        <dbReference type="EMBL" id="EPS36903.1"/>
    </source>
</evidence>
<dbReference type="InterPro" id="IPR036881">
    <property type="entry name" value="Glyco_hydro_3_C_sf"/>
</dbReference>
<dbReference type="GO" id="GO:0004553">
    <property type="term" value="F:hydrolase activity, hydrolyzing O-glycosyl compounds"/>
    <property type="evidence" value="ECO:0007669"/>
    <property type="project" value="InterPro"/>
</dbReference>
<accession>S8BCI5</accession>